<dbReference type="EMBL" id="LFXJ01000005">
    <property type="protein sequence ID" value="KMY33088.1"/>
    <property type="molecule type" value="Genomic_DNA"/>
</dbReference>
<gene>
    <name evidence="1" type="ORF">ACZ11_13550</name>
</gene>
<dbReference type="RefSeq" id="WP_049666881.1">
    <property type="nucleotide sequence ID" value="NZ_LFXJ01000005.1"/>
</dbReference>
<sequence>MKIVKNITELYHSLVNDEKLLRLLYYIPKDQLDDPLDDLKVDVSQLPEKDSILKNLIVIGDKTNDLASETNICRICLYTGPRMPQKNYLKNLNQFTDNPYSSTQQYIFDLYTPDFVNTIDFRLDWLGEVLNEVLFQEDVEEIGDLRFHSGYPITNIPKGFVGYRWIYIMPSGQQPKGFRS</sequence>
<name>A0A0K9FFW6_9BACI</name>
<dbReference type="OrthoDB" id="2733002at2"/>
<comment type="caution">
    <text evidence="1">The sequence shown here is derived from an EMBL/GenBank/DDBJ whole genome shotgun (WGS) entry which is preliminary data.</text>
</comment>
<evidence type="ECO:0000313" key="1">
    <source>
        <dbReference type="EMBL" id="KMY33088.1"/>
    </source>
</evidence>
<organism evidence="1 2">
    <name type="scientific">Lysinibacillus xylanilyticus</name>
    <dbReference type="NCBI Taxonomy" id="582475"/>
    <lineage>
        <taxon>Bacteria</taxon>
        <taxon>Bacillati</taxon>
        <taxon>Bacillota</taxon>
        <taxon>Bacilli</taxon>
        <taxon>Bacillales</taxon>
        <taxon>Bacillaceae</taxon>
        <taxon>Lysinibacillus</taxon>
    </lineage>
</organism>
<evidence type="ECO:0000313" key="2">
    <source>
        <dbReference type="Proteomes" id="UP000037326"/>
    </source>
</evidence>
<dbReference type="GeneID" id="96599255"/>
<dbReference type="AlphaFoldDB" id="A0A0K9FFW6"/>
<dbReference type="Proteomes" id="UP000037326">
    <property type="component" value="Unassembled WGS sequence"/>
</dbReference>
<accession>A0A0K9FFW6</accession>
<dbReference type="PATRIC" id="fig|582475.4.peg.2373"/>
<protein>
    <submittedName>
        <fullName evidence="1">Uncharacterized protein</fullName>
    </submittedName>
</protein>
<reference evidence="2" key="1">
    <citation type="submission" date="2015-07" db="EMBL/GenBank/DDBJ databases">
        <authorList>
            <consortium name="Consortium for Microbial Forensics and Genomics (microFORGE)"/>
            <person name="Knight B.M."/>
            <person name="Roberts D.P."/>
            <person name="Lin D."/>
            <person name="Hari K."/>
            <person name="Fletcher J."/>
            <person name="Melcher U."/>
            <person name="Blagden T."/>
            <person name="Winegar R.A."/>
        </authorList>
    </citation>
    <scope>NUCLEOTIDE SEQUENCE [LARGE SCALE GENOMIC DNA]</scope>
    <source>
        <strain evidence="2">DSM 23493</strain>
    </source>
</reference>
<proteinExistence type="predicted"/>